<reference evidence="1" key="1">
    <citation type="submission" date="2022-08" db="UniProtKB">
        <authorList>
            <consortium name="EnsemblMetazoa"/>
        </authorList>
    </citation>
    <scope>IDENTIFICATION</scope>
    <source>
        <strain evidence="1">Dongola</strain>
    </source>
</reference>
<dbReference type="AlphaFoldDB" id="A0A182IFK8"/>
<organism evidence="1 2">
    <name type="scientific">Anopheles arabiensis</name>
    <name type="common">Mosquito</name>
    <dbReference type="NCBI Taxonomy" id="7173"/>
    <lineage>
        <taxon>Eukaryota</taxon>
        <taxon>Metazoa</taxon>
        <taxon>Ecdysozoa</taxon>
        <taxon>Arthropoda</taxon>
        <taxon>Hexapoda</taxon>
        <taxon>Insecta</taxon>
        <taxon>Pterygota</taxon>
        <taxon>Neoptera</taxon>
        <taxon>Endopterygota</taxon>
        <taxon>Diptera</taxon>
        <taxon>Nematocera</taxon>
        <taxon>Culicoidea</taxon>
        <taxon>Culicidae</taxon>
        <taxon>Anophelinae</taxon>
        <taxon>Anopheles</taxon>
    </lineage>
</organism>
<sequence>MDRKLVREKNEPVRGKCRQENGNEVNSVVICVSVQWVFFISFISESLICRNVYNERM</sequence>
<keyword evidence="2" id="KW-1185">Reference proteome</keyword>
<accession>A0A182IFK8</accession>
<dbReference type="EMBL" id="APCN01002809">
    <property type="status" value="NOT_ANNOTATED_CDS"/>
    <property type="molecule type" value="Genomic_DNA"/>
</dbReference>
<dbReference type="VEuPathDB" id="VectorBase:AARA014273"/>
<proteinExistence type="predicted"/>
<protein>
    <submittedName>
        <fullName evidence="1">Uncharacterized protein</fullName>
    </submittedName>
</protein>
<name>A0A182IFK8_ANOAR</name>
<evidence type="ECO:0000313" key="1">
    <source>
        <dbReference type="EnsemblMetazoa" id="AARA014273-PA"/>
    </source>
</evidence>
<dbReference type="EnsemblMetazoa" id="AARA014273-RA">
    <property type="protein sequence ID" value="AARA014273-PA"/>
    <property type="gene ID" value="AARA014273"/>
</dbReference>
<evidence type="ECO:0000313" key="2">
    <source>
        <dbReference type="Proteomes" id="UP000075840"/>
    </source>
</evidence>
<dbReference type="Proteomes" id="UP000075840">
    <property type="component" value="Unassembled WGS sequence"/>
</dbReference>